<organism evidence="2 3">
    <name type="scientific">Vibrio ostreae</name>
    <dbReference type="NCBI Taxonomy" id="2841925"/>
    <lineage>
        <taxon>Bacteria</taxon>
        <taxon>Pseudomonadati</taxon>
        <taxon>Pseudomonadota</taxon>
        <taxon>Gammaproteobacteria</taxon>
        <taxon>Vibrionales</taxon>
        <taxon>Vibrionaceae</taxon>
        <taxon>Vibrio</taxon>
    </lineage>
</organism>
<dbReference type="InterPro" id="IPR027961">
    <property type="entry name" value="DUF4442"/>
</dbReference>
<dbReference type="KEGG" id="vos:KNV97_07475"/>
<dbReference type="AlphaFoldDB" id="A0A975YNT5"/>
<dbReference type="Pfam" id="PF14539">
    <property type="entry name" value="DUF4442"/>
    <property type="match status" value="1"/>
</dbReference>
<accession>A0A975YNT5</accession>
<feature type="region of interest" description="Disordered" evidence="1">
    <location>
        <begin position="187"/>
        <end position="210"/>
    </location>
</feature>
<feature type="compositionally biased region" description="Polar residues" evidence="1">
    <location>
        <begin position="187"/>
        <end position="196"/>
    </location>
</feature>
<proteinExistence type="predicted"/>
<protein>
    <submittedName>
        <fullName evidence="2">DUF4442 domain-containing protein</fullName>
    </submittedName>
</protein>
<reference evidence="2" key="1">
    <citation type="submission" date="2021-06" db="EMBL/GenBank/DDBJ databases">
        <title>Vibrio nov. sp., novel gut bacterium isolated from Yellow Sea oyster.</title>
        <authorList>
            <person name="Muhammad N."/>
            <person name="Nguyen T.H."/>
            <person name="Lee Y.-J."/>
            <person name="Ko J."/>
            <person name="Kim S.-G."/>
        </authorList>
    </citation>
    <scope>NUCLEOTIDE SEQUENCE</scope>
    <source>
        <strain evidence="2">OG9-811</strain>
    </source>
</reference>
<sequence>MHTTLAKLYRPGVVKWALNCWPPFWGSGIKIVTISNDFREARLQLKLRWWNKNANRSQYGGSIFSLTDPVYALMLMGILGDQYYVWDKQASINFIKPGHTDLHADFLISQQQLDDILAATACGDKCFPEFIIHVKNAHGEVVSEVHRQLYVRKKPKYRDVEPSAMMESQTTVRSENIALVESLSPAESITSTSRVVTQDDRAARRYGQQR</sequence>
<dbReference type="Proteomes" id="UP000694232">
    <property type="component" value="Chromosome 1"/>
</dbReference>
<gene>
    <name evidence="2" type="ORF">KNV97_07475</name>
</gene>
<evidence type="ECO:0000313" key="2">
    <source>
        <dbReference type="EMBL" id="QXO18122.1"/>
    </source>
</evidence>
<evidence type="ECO:0000313" key="3">
    <source>
        <dbReference type="Proteomes" id="UP000694232"/>
    </source>
</evidence>
<dbReference type="EMBL" id="CP076643">
    <property type="protein sequence ID" value="QXO18122.1"/>
    <property type="molecule type" value="Genomic_DNA"/>
</dbReference>
<evidence type="ECO:0000256" key="1">
    <source>
        <dbReference type="SAM" id="MobiDB-lite"/>
    </source>
</evidence>
<keyword evidence="3" id="KW-1185">Reference proteome</keyword>
<name>A0A975YNT5_9VIBR</name>